<dbReference type="EMBL" id="JAXCGZ010007587">
    <property type="protein sequence ID" value="KAK7079089.1"/>
    <property type="molecule type" value="Genomic_DNA"/>
</dbReference>
<dbReference type="InterPro" id="IPR032072">
    <property type="entry name" value="DUF4807"/>
</dbReference>
<dbReference type="Proteomes" id="UP001381693">
    <property type="component" value="Unassembled WGS sequence"/>
</dbReference>
<comment type="caution">
    <text evidence="1">The sequence shown here is derived from an EMBL/GenBank/DDBJ whole genome shotgun (WGS) entry which is preliminary data.</text>
</comment>
<evidence type="ECO:0000313" key="1">
    <source>
        <dbReference type="EMBL" id="KAK7079089.1"/>
    </source>
</evidence>
<sequence>MPFSTNSEVTVEIENNFRLLMLVRCNKLKWDNIFVKLCCAASRHCRCACLNTGDQFADIDTELWHNCIDAIEYSATKKKDSDKNGRCSKKKYFGILKYRVEGIYFSVFLKELIYSKIYRGLVMKNMLRKLERHNGVETQINIIQWTLEDNLPHIIDYEWNYRMVLSVLERQRLDTMMSWLSTLGGACSALGDYNLHFAERAGKISFEQMEIALRIGDPGLVSRCRLYIAISLIQQCRFKIAAAIVKHEYHWAYSFLAEVRDQRLINMCHGIWTKLRHERKCSKYSKLA</sequence>
<dbReference type="PANTHER" id="PTHR36693">
    <property type="entry name" value="GH02722P"/>
    <property type="match status" value="1"/>
</dbReference>
<keyword evidence="2" id="KW-1185">Reference proteome</keyword>
<organism evidence="1 2">
    <name type="scientific">Halocaridina rubra</name>
    <name type="common">Hawaiian red shrimp</name>
    <dbReference type="NCBI Taxonomy" id="373956"/>
    <lineage>
        <taxon>Eukaryota</taxon>
        <taxon>Metazoa</taxon>
        <taxon>Ecdysozoa</taxon>
        <taxon>Arthropoda</taxon>
        <taxon>Crustacea</taxon>
        <taxon>Multicrustacea</taxon>
        <taxon>Malacostraca</taxon>
        <taxon>Eumalacostraca</taxon>
        <taxon>Eucarida</taxon>
        <taxon>Decapoda</taxon>
        <taxon>Pleocyemata</taxon>
        <taxon>Caridea</taxon>
        <taxon>Atyoidea</taxon>
        <taxon>Atyidae</taxon>
        <taxon>Halocaridina</taxon>
    </lineage>
</organism>
<name>A0AAN9A9G6_HALRR</name>
<dbReference type="AlphaFoldDB" id="A0AAN9A9G6"/>
<dbReference type="Pfam" id="PF16065">
    <property type="entry name" value="DUF4807"/>
    <property type="match status" value="1"/>
</dbReference>
<proteinExistence type="predicted"/>
<gene>
    <name evidence="1" type="ORF">SK128_001197</name>
</gene>
<evidence type="ECO:0000313" key="2">
    <source>
        <dbReference type="Proteomes" id="UP001381693"/>
    </source>
</evidence>
<reference evidence="1 2" key="1">
    <citation type="submission" date="2023-11" db="EMBL/GenBank/DDBJ databases">
        <title>Halocaridina rubra genome assembly.</title>
        <authorList>
            <person name="Smith C."/>
        </authorList>
    </citation>
    <scope>NUCLEOTIDE SEQUENCE [LARGE SCALE GENOMIC DNA]</scope>
    <source>
        <strain evidence="1">EP-1</strain>
        <tissue evidence="1">Whole</tissue>
    </source>
</reference>
<protein>
    <submittedName>
        <fullName evidence="1">Uncharacterized protein</fullName>
    </submittedName>
</protein>
<dbReference type="PANTHER" id="PTHR36693:SF1">
    <property type="entry name" value="GH02722P"/>
    <property type="match status" value="1"/>
</dbReference>
<accession>A0AAN9A9G6</accession>